<protein>
    <submittedName>
        <fullName evidence="1">Uncharacterized protein</fullName>
    </submittedName>
</protein>
<organism evidence="1">
    <name type="scientific">Menopon gallinae</name>
    <name type="common">poultry shaft louse</name>
    <dbReference type="NCBI Taxonomy" id="328185"/>
    <lineage>
        <taxon>Eukaryota</taxon>
        <taxon>Metazoa</taxon>
        <taxon>Ecdysozoa</taxon>
        <taxon>Arthropoda</taxon>
        <taxon>Hexapoda</taxon>
        <taxon>Insecta</taxon>
        <taxon>Pterygota</taxon>
        <taxon>Neoptera</taxon>
        <taxon>Paraneoptera</taxon>
        <taxon>Psocodea</taxon>
        <taxon>Troctomorpha</taxon>
        <taxon>Phthiraptera</taxon>
        <taxon>Amblycera</taxon>
        <taxon>Menoponidae</taxon>
        <taxon>Menopon</taxon>
    </lineage>
</organism>
<gene>
    <name evidence="1" type="ORF">PYX00_011863</name>
</gene>
<evidence type="ECO:0000313" key="1">
    <source>
        <dbReference type="EMBL" id="KAL0266147.1"/>
    </source>
</evidence>
<sequence>MAPNEASEPRRNVWEDGQPEYHDVLARKSEELKIEQMVYEKLRDYENEAFVSNLCGADQKSSSEEEDLDSDVAKLRSIIGESGACTRAENRILKIKGGSFKKNDRVRVSTRSLVENAVVCWVNSTEVTFRRSDGSKFKCLISEIQNGNVKIHRTRAL</sequence>
<dbReference type="AlphaFoldDB" id="A0AAW2H8P6"/>
<reference evidence="1" key="1">
    <citation type="journal article" date="2024" name="Gigascience">
        <title>Chromosome-level genome of the poultry shaft louse Menopon gallinae provides insight into the host-switching and adaptive evolution of parasitic lice.</title>
        <authorList>
            <person name="Xu Y."/>
            <person name="Ma L."/>
            <person name="Liu S."/>
            <person name="Liang Y."/>
            <person name="Liu Q."/>
            <person name="He Z."/>
            <person name="Tian L."/>
            <person name="Duan Y."/>
            <person name="Cai W."/>
            <person name="Li H."/>
            <person name="Song F."/>
        </authorList>
    </citation>
    <scope>NUCLEOTIDE SEQUENCE</scope>
    <source>
        <strain evidence="1">Cailab_2023a</strain>
    </source>
</reference>
<name>A0AAW2H8P6_9NEOP</name>
<accession>A0AAW2H8P6</accession>
<comment type="caution">
    <text evidence="1">The sequence shown here is derived from an EMBL/GenBank/DDBJ whole genome shotgun (WGS) entry which is preliminary data.</text>
</comment>
<proteinExistence type="predicted"/>
<dbReference type="EMBL" id="JARGDH010000006">
    <property type="protein sequence ID" value="KAL0266147.1"/>
    <property type="molecule type" value="Genomic_DNA"/>
</dbReference>